<sequence length="101" mass="12035">MVQNPANTLDVFNTFRENILNFTFILMCNPNNKKYVFNKTTRTLIGKEIEYHSFVEILEFEGCVIPIQNRIYSRLEWQNPDSGIKCYEQHREQNFEPRKGA</sequence>
<protein>
    <submittedName>
        <fullName evidence="1">Uncharacterized protein</fullName>
    </submittedName>
</protein>
<dbReference type="EMBL" id="JWZT01003788">
    <property type="protein sequence ID" value="KII65540.1"/>
    <property type="molecule type" value="Genomic_DNA"/>
</dbReference>
<name>A0A0C2MMF5_THEKT</name>
<dbReference type="AlphaFoldDB" id="A0A0C2MMF5"/>
<proteinExistence type="predicted"/>
<reference evidence="1 2" key="1">
    <citation type="journal article" date="2014" name="Genome Biol. Evol.">
        <title>The genome of the myxosporean Thelohanellus kitauei shows adaptations to nutrient acquisition within its fish host.</title>
        <authorList>
            <person name="Yang Y."/>
            <person name="Xiong J."/>
            <person name="Zhou Z."/>
            <person name="Huo F."/>
            <person name="Miao W."/>
            <person name="Ran C."/>
            <person name="Liu Y."/>
            <person name="Zhang J."/>
            <person name="Feng J."/>
            <person name="Wang M."/>
            <person name="Wang M."/>
            <person name="Wang L."/>
            <person name="Yao B."/>
        </authorList>
    </citation>
    <scope>NUCLEOTIDE SEQUENCE [LARGE SCALE GENOMIC DNA]</scope>
    <source>
        <strain evidence="1">Wuqing</strain>
    </source>
</reference>
<keyword evidence="2" id="KW-1185">Reference proteome</keyword>
<evidence type="ECO:0000313" key="1">
    <source>
        <dbReference type="EMBL" id="KII65540.1"/>
    </source>
</evidence>
<gene>
    <name evidence="1" type="ORF">RF11_08499</name>
</gene>
<evidence type="ECO:0000313" key="2">
    <source>
        <dbReference type="Proteomes" id="UP000031668"/>
    </source>
</evidence>
<comment type="caution">
    <text evidence="1">The sequence shown here is derived from an EMBL/GenBank/DDBJ whole genome shotgun (WGS) entry which is preliminary data.</text>
</comment>
<accession>A0A0C2MMF5</accession>
<dbReference type="Proteomes" id="UP000031668">
    <property type="component" value="Unassembled WGS sequence"/>
</dbReference>
<organism evidence="1 2">
    <name type="scientific">Thelohanellus kitauei</name>
    <name type="common">Myxosporean</name>
    <dbReference type="NCBI Taxonomy" id="669202"/>
    <lineage>
        <taxon>Eukaryota</taxon>
        <taxon>Metazoa</taxon>
        <taxon>Cnidaria</taxon>
        <taxon>Myxozoa</taxon>
        <taxon>Myxosporea</taxon>
        <taxon>Bivalvulida</taxon>
        <taxon>Platysporina</taxon>
        <taxon>Myxobolidae</taxon>
        <taxon>Thelohanellus</taxon>
    </lineage>
</organism>